<evidence type="ECO:0000256" key="4">
    <source>
        <dbReference type="PIRSR" id="PIRSR606689-1"/>
    </source>
</evidence>
<comment type="caution">
    <text evidence="8">The sequence shown here is derived from an EMBL/GenBank/DDBJ whole genome shotgun (WGS) entry which is preliminary data.</text>
</comment>
<keyword evidence="2 4" id="KW-0547">Nucleotide-binding</keyword>
<feature type="binding site" evidence="4">
    <location>
        <position position="76"/>
    </location>
    <ligand>
        <name>GTP</name>
        <dbReference type="ChEBI" id="CHEBI:37565"/>
    </ligand>
</feature>
<sequence>MGNKVVVSSGGFRQSVRFRRPFHVVMLGLDESGKTAILYRSKWKDWRERIFPTPVFNVEIVRPYKDVSYKIWDVSGKEHIRPLWKAYARQTDAIIFVVDSTNEERMDEAKEELHNLVNCAQLNGAPILVFANKQDLPNALTPFEVTQKLSLPHLNTRHLWYLQPTSAVRGDGIVEGLKELADMIGQWKIDLKNSKKSRRSRRKRFTTSRSVSVNNIL</sequence>
<keyword evidence="3 4" id="KW-0342">GTP-binding</keyword>
<dbReference type="AlphaFoldDB" id="A0AAD9R2G3"/>
<dbReference type="SMART" id="SM00175">
    <property type="entry name" value="RAB"/>
    <property type="match status" value="1"/>
</dbReference>
<dbReference type="SUPFAM" id="SSF52540">
    <property type="entry name" value="P-loop containing nucleoside triphosphate hydrolases"/>
    <property type="match status" value="1"/>
</dbReference>
<accession>A0AAD9R2G3</accession>
<gene>
    <name evidence="8" type="ORF">P5673_003298</name>
</gene>
<dbReference type="InterPro" id="IPR027417">
    <property type="entry name" value="P-loop_NTPase"/>
</dbReference>
<feature type="binding site" evidence="4">
    <location>
        <begin position="28"/>
        <end position="35"/>
    </location>
    <ligand>
        <name>GTP</name>
        <dbReference type="ChEBI" id="CHEBI:37565"/>
    </ligand>
</feature>
<dbReference type="SMART" id="SM00178">
    <property type="entry name" value="SAR"/>
    <property type="match status" value="1"/>
</dbReference>
<dbReference type="NCBIfam" id="TIGR00231">
    <property type="entry name" value="small_GTP"/>
    <property type="match status" value="1"/>
</dbReference>
<dbReference type="Pfam" id="PF00025">
    <property type="entry name" value="Arf"/>
    <property type="match status" value="1"/>
</dbReference>
<evidence type="ECO:0000256" key="3">
    <source>
        <dbReference type="ARBA" id="ARBA00023134"/>
    </source>
</evidence>
<organism evidence="8 9">
    <name type="scientific">Acropora cervicornis</name>
    <name type="common">Staghorn coral</name>
    <dbReference type="NCBI Taxonomy" id="6130"/>
    <lineage>
        <taxon>Eukaryota</taxon>
        <taxon>Metazoa</taxon>
        <taxon>Cnidaria</taxon>
        <taxon>Anthozoa</taxon>
        <taxon>Hexacorallia</taxon>
        <taxon>Scleractinia</taxon>
        <taxon>Astrocoeniina</taxon>
        <taxon>Acroporidae</taxon>
        <taxon>Acropora</taxon>
    </lineage>
</organism>
<dbReference type="InterPro" id="IPR024156">
    <property type="entry name" value="Small_GTPase_ARF"/>
</dbReference>
<feature type="binding site" evidence="5">
    <location>
        <position position="35"/>
    </location>
    <ligand>
        <name>Mg(2+)</name>
        <dbReference type="ChEBI" id="CHEBI:18420"/>
    </ligand>
</feature>
<comment type="similarity">
    <text evidence="1 6">Belongs to the small GTPase superfamily. Arf family.</text>
</comment>
<feature type="binding site" evidence="4">
    <location>
        <begin position="132"/>
        <end position="135"/>
    </location>
    <ligand>
        <name>GTP</name>
        <dbReference type="ChEBI" id="CHEBI:37565"/>
    </ligand>
</feature>
<keyword evidence="9" id="KW-1185">Reference proteome</keyword>
<dbReference type="SMART" id="SM00177">
    <property type="entry name" value="ARF"/>
    <property type="match status" value="1"/>
</dbReference>
<reference evidence="8" key="2">
    <citation type="journal article" date="2023" name="Science">
        <title>Genomic signatures of disease resistance in endangered staghorn corals.</title>
        <authorList>
            <person name="Vollmer S.V."/>
            <person name="Selwyn J.D."/>
            <person name="Despard B.A."/>
            <person name="Roesel C.L."/>
        </authorList>
    </citation>
    <scope>NUCLEOTIDE SEQUENCE</scope>
    <source>
        <strain evidence="8">K2</strain>
    </source>
</reference>
<dbReference type="GO" id="GO:0003924">
    <property type="term" value="F:GTPase activity"/>
    <property type="evidence" value="ECO:0007669"/>
    <property type="project" value="InterPro"/>
</dbReference>
<dbReference type="GO" id="GO:0030010">
    <property type="term" value="P:establishment of cell polarity"/>
    <property type="evidence" value="ECO:0007669"/>
    <property type="project" value="UniProtKB-ARBA"/>
</dbReference>
<evidence type="ECO:0000256" key="1">
    <source>
        <dbReference type="ARBA" id="ARBA00010290"/>
    </source>
</evidence>
<evidence type="ECO:0000256" key="7">
    <source>
        <dbReference type="SAM" id="MobiDB-lite"/>
    </source>
</evidence>
<keyword evidence="5" id="KW-0460">Magnesium</keyword>
<dbReference type="GO" id="GO:0046872">
    <property type="term" value="F:metal ion binding"/>
    <property type="evidence" value="ECO:0007669"/>
    <property type="project" value="UniProtKB-KW"/>
</dbReference>
<evidence type="ECO:0000256" key="2">
    <source>
        <dbReference type="ARBA" id="ARBA00022741"/>
    </source>
</evidence>
<evidence type="ECO:0000313" key="9">
    <source>
        <dbReference type="Proteomes" id="UP001249851"/>
    </source>
</evidence>
<dbReference type="PROSITE" id="PS51417">
    <property type="entry name" value="ARF"/>
    <property type="match status" value="1"/>
</dbReference>
<dbReference type="PANTHER" id="PTHR11711">
    <property type="entry name" value="ADP RIBOSYLATION FACTOR-RELATED"/>
    <property type="match status" value="1"/>
</dbReference>
<proteinExistence type="inferred from homology"/>
<dbReference type="PRINTS" id="PR00328">
    <property type="entry name" value="SAR1GTPBP"/>
</dbReference>
<feature type="compositionally biased region" description="Low complexity" evidence="7">
    <location>
        <begin position="207"/>
        <end position="217"/>
    </location>
</feature>
<protein>
    <submittedName>
        <fullName evidence="8">ADP-ribosylation factor-like protein 4A</fullName>
    </submittedName>
</protein>
<dbReference type="GO" id="GO:0005525">
    <property type="term" value="F:GTP binding"/>
    <property type="evidence" value="ECO:0007669"/>
    <property type="project" value="UniProtKB-KW"/>
</dbReference>
<evidence type="ECO:0000256" key="6">
    <source>
        <dbReference type="RuleBase" id="RU003925"/>
    </source>
</evidence>
<dbReference type="Gene3D" id="3.40.50.300">
    <property type="entry name" value="P-loop containing nucleotide triphosphate hydrolases"/>
    <property type="match status" value="1"/>
</dbReference>
<keyword evidence="5" id="KW-0479">Metal-binding</keyword>
<evidence type="ECO:0000256" key="5">
    <source>
        <dbReference type="PIRSR" id="PIRSR606689-2"/>
    </source>
</evidence>
<name>A0AAD9R2G3_ACRCE</name>
<dbReference type="FunFam" id="3.40.50.300:FF:000412">
    <property type="entry name" value="ADP-ribosylation factor 1"/>
    <property type="match status" value="1"/>
</dbReference>
<evidence type="ECO:0000313" key="8">
    <source>
        <dbReference type="EMBL" id="KAK2571888.1"/>
    </source>
</evidence>
<feature type="binding site" evidence="5">
    <location>
        <position position="53"/>
    </location>
    <ligand>
        <name>Mg(2+)</name>
        <dbReference type="ChEBI" id="CHEBI:18420"/>
    </ligand>
</feature>
<dbReference type="PROSITE" id="PS51419">
    <property type="entry name" value="RAB"/>
    <property type="match status" value="1"/>
</dbReference>
<dbReference type="Proteomes" id="UP001249851">
    <property type="component" value="Unassembled WGS sequence"/>
</dbReference>
<reference evidence="8" key="1">
    <citation type="journal article" date="2023" name="G3 (Bethesda)">
        <title>Whole genome assembly and annotation of the endangered Caribbean coral Acropora cervicornis.</title>
        <authorList>
            <person name="Selwyn J.D."/>
            <person name="Vollmer S.V."/>
        </authorList>
    </citation>
    <scope>NUCLEOTIDE SEQUENCE</scope>
    <source>
        <strain evidence="8">K2</strain>
    </source>
</reference>
<feature type="region of interest" description="Disordered" evidence="7">
    <location>
        <begin position="198"/>
        <end position="217"/>
    </location>
</feature>
<dbReference type="InterPro" id="IPR006689">
    <property type="entry name" value="Small_GTPase_ARF/SAR"/>
</dbReference>
<dbReference type="InterPro" id="IPR005225">
    <property type="entry name" value="Small_GTP-bd"/>
</dbReference>
<dbReference type="CDD" id="cd00878">
    <property type="entry name" value="Arf_Arl"/>
    <property type="match status" value="1"/>
</dbReference>
<dbReference type="EMBL" id="JARQWQ010000005">
    <property type="protein sequence ID" value="KAK2571888.1"/>
    <property type="molecule type" value="Genomic_DNA"/>
</dbReference>